<protein>
    <submittedName>
        <fullName evidence="1">30256_t:CDS:1</fullName>
    </submittedName>
</protein>
<organism evidence="1 2">
    <name type="scientific">Gigaspora margarita</name>
    <dbReference type="NCBI Taxonomy" id="4874"/>
    <lineage>
        <taxon>Eukaryota</taxon>
        <taxon>Fungi</taxon>
        <taxon>Fungi incertae sedis</taxon>
        <taxon>Mucoromycota</taxon>
        <taxon>Glomeromycotina</taxon>
        <taxon>Glomeromycetes</taxon>
        <taxon>Diversisporales</taxon>
        <taxon>Gigasporaceae</taxon>
        <taxon>Gigaspora</taxon>
    </lineage>
</organism>
<proteinExistence type="predicted"/>
<accession>A0ABN7XIU3</accession>
<evidence type="ECO:0000313" key="1">
    <source>
        <dbReference type="EMBL" id="CAG8855196.1"/>
    </source>
</evidence>
<name>A0ABN7XIU3_GIGMA</name>
<feature type="non-terminal residue" evidence="1">
    <location>
        <position position="58"/>
    </location>
</feature>
<feature type="non-terminal residue" evidence="1">
    <location>
        <position position="1"/>
    </location>
</feature>
<evidence type="ECO:0000313" key="2">
    <source>
        <dbReference type="Proteomes" id="UP000789901"/>
    </source>
</evidence>
<keyword evidence="2" id="KW-1185">Reference proteome</keyword>
<gene>
    <name evidence="1" type="ORF">GMARGA_LOCUS44017</name>
</gene>
<dbReference type="EMBL" id="CAJVQB010146792">
    <property type="protein sequence ID" value="CAG8855196.1"/>
    <property type="molecule type" value="Genomic_DNA"/>
</dbReference>
<comment type="caution">
    <text evidence="1">The sequence shown here is derived from an EMBL/GenBank/DDBJ whole genome shotgun (WGS) entry which is preliminary data.</text>
</comment>
<dbReference type="Proteomes" id="UP000789901">
    <property type="component" value="Unassembled WGS sequence"/>
</dbReference>
<sequence length="58" mass="6483">QLETLTTSAAVAKHVQEAIQKIKLVQHERLSSAENNQTLKNYKVIWIVGKLTVAIRGL</sequence>
<reference evidence="1 2" key="1">
    <citation type="submission" date="2021-06" db="EMBL/GenBank/DDBJ databases">
        <authorList>
            <person name="Kallberg Y."/>
            <person name="Tangrot J."/>
            <person name="Rosling A."/>
        </authorList>
    </citation>
    <scope>NUCLEOTIDE SEQUENCE [LARGE SCALE GENOMIC DNA]</scope>
    <source>
        <strain evidence="1 2">120-4 pot B 10/14</strain>
    </source>
</reference>